<comment type="caution">
    <text evidence="1">The sequence shown here is derived from an EMBL/GenBank/DDBJ whole genome shotgun (WGS) entry which is preliminary data.</text>
</comment>
<evidence type="ECO:0000313" key="1">
    <source>
        <dbReference type="EMBL" id="GAA2031409.1"/>
    </source>
</evidence>
<sequence length="66" mass="6681">MARGVCGVVAVWDRRARQPRIADAAPSCTDGCIEPRVFAAEVDAASGRAPEAAGDPVEAAGTSLLA</sequence>
<gene>
    <name evidence="1" type="ORF">GCM10009740_21520</name>
</gene>
<proteinExistence type="predicted"/>
<organism evidence="1 2">
    <name type="scientific">Terrabacter terrae</name>
    <dbReference type="NCBI Taxonomy" id="318434"/>
    <lineage>
        <taxon>Bacteria</taxon>
        <taxon>Bacillati</taxon>
        <taxon>Actinomycetota</taxon>
        <taxon>Actinomycetes</taxon>
        <taxon>Micrococcales</taxon>
        <taxon>Intrasporangiaceae</taxon>
        <taxon>Terrabacter</taxon>
    </lineage>
</organism>
<name>A0ABP5FRV4_9MICO</name>
<dbReference type="EMBL" id="BAAANB010000021">
    <property type="protein sequence ID" value="GAA2031409.1"/>
    <property type="molecule type" value="Genomic_DNA"/>
</dbReference>
<dbReference type="Proteomes" id="UP001501285">
    <property type="component" value="Unassembled WGS sequence"/>
</dbReference>
<accession>A0ABP5FRV4</accession>
<reference evidence="2" key="1">
    <citation type="journal article" date="2019" name="Int. J. Syst. Evol. Microbiol.">
        <title>The Global Catalogue of Microorganisms (GCM) 10K type strain sequencing project: providing services to taxonomists for standard genome sequencing and annotation.</title>
        <authorList>
            <consortium name="The Broad Institute Genomics Platform"/>
            <consortium name="The Broad Institute Genome Sequencing Center for Infectious Disease"/>
            <person name="Wu L."/>
            <person name="Ma J."/>
        </authorList>
    </citation>
    <scope>NUCLEOTIDE SEQUENCE [LARGE SCALE GENOMIC DNA]</scope>
    <source>
        <strain evidence="2">JCM 14283</strain>
    </source>
</reference>
<evidence type="ECO:0000313" key="2">
    <source>
        <dbReference type="Proteomes" id="UP001501285"/>
    </source>
</evidence>
<keyword evidence="2" id="KW-1185">Reference proteome</keyword>
<protein>
    <submittedName>
        <fullName evidence="1">Uncharacterized protein</fullName>
    </submittedName>
</protein>